<organism evidence="12 13">
    <name type="scientific">Anseranas semipalmata</name>
    <name type="common">Magpie goose</name>
    <name type="synonym">Anas semipalmata</name>
    <dbReference type="NCBI Taxonomy" id="8851"/>
    <lineage>
        <taxon>Eukaryota</taxon>
        <taxon>Metazoa</taxon>
        <taxon>Chordata</taxon>
        <taxon>Craniata</taxon>
        <taxon>Vertebrata</taxon>
        <taxon>Euteleostomi</taxon>
        <taxon>Archelosauria</taxon>
        <taxon>Archosauria</taxon>
        <taxon>Dinosauria</taxon>
        <taxon>Saurischia</taxon>
        <taxon>Theropoda</taxon>
        <taxon>Coelurosauria</taxon>
        <taxon>Aves</taxon>
        <taxon>Neognathae</taxon>
        <taxon>Galloanserae</taxon>
        <taxon>Anseriformes</taxon>
        <taxon>Anseranatidae</taxon>
        <taxon>Anseranas</taxon>
    </lineage>
</organism>
<keyword evidence="9" id="KW-0066">ATP synthesis</keyword>
<evidence type="ECO:0000313" key="12">
    <source>
        <dbReference type="EMBL" id="NXI73920.1"/>
    </source>
</evidence>
<feature type="region of interest" description="Disordered" evidence="11">
    <location>
        <begin position="385"/>
        <end position="404"/>
    </location>
</feature>
<feature type="compositionally biased region" description="Basic and acidic residues" evidence="11">
    <location>
        <begin position="726"/>
        <end position="737"/>
    </location>
</feature>
<keyword evidence="4" id="KW-0138">CF(0)</keyword>
<dbReference type="InterPro" id="IPR002885">
    <property type="entry name" value="PPR_rpt"/>
</dbReference>
<evidence type="ECO:0000256" key="1">
    <source>
        <dbReference type="ARBA" id="ARBA00004325"/>
    </source>
</evidence>
<dbReference type="FunFam" id="1.25.40.10:FF:000255">
    <property type="entry name" value="Pentatricopeptide repeat-containing protein 1, mitochondrial"/>
    <property type="match status" value="1"/>
</dbReference>
<keyword evidence="13" id="KW-1185">Reference proteome</keyword>
<keyword evidence="3" id="KW-0813">Transport</keyword>
<dbReference type="EMBL" id="VXAA01007014">
    <property type="protein sequence ID" value="NXI73920.1"/>
    <property type="molecule type" value="Genomic_DNA"/>
</dbReference>
<keyword evidence="5" id="KW-0375">Hydrogen ion transport</keyword>
<comment type="similarity">
    <text evidence="2">Belongs to the ATPase F chain family.</text>
</comment>
<feature type="region of interest" description="Disordered" evidence="11">
    <location>
        <begin position="139"/>
        <end position="158"/>
    </location>
</feature>
<feature type="repeat" description="PPR" evidence="10">
    <location>
        <begin position="199"/>
        <end position="233"/>
    </location>
</feature>
<dbReference type="FunFam" id="1.25.40.10:FF:001927">
    <property type="entry name" value="Pentatricopeptide repeat domain 1"/>
    <property type="match status" value="1"/>
</dbReference>
<dbReference type="Pfam" id="PF13041">
    <property type="entry name" value="PPR_2"/>
    <property type="match status" value="1"/>
</dbReference>
<dbReference type="Gene3D" id="1.25.40.10">
    <property type="entry name" value="Tetratricopeptide repeat domain"/>
    <property type="match status" value="3"/>
</dbReference>
<dbReference type="FunFam" id="1.25.40.10:FF:000638">
    <property type="entry name" value="Pentatricopeptide repeat domain 1"/>
    <property type="match status" value="1"/>
</dbReference>
<evidence type="ECO:0000313" key="13">
    <source>
        <dbReference type="Proteomes" id="UP000567872"/>
    </source>
</evidence>
<dbReference type="GO" id="GO:0006754">
    <property type="term" value="P:ATP biosynthetic process"/>
    <property type="evidence" value="ECO:0007669"/>
    <property type="project" value="UniProtKB-KW"/>
</dbReference>
<evidence type="ECO:0000256" key="11">
    <source>
        <dbReference type="SAM" id="MobiDB-lite"/>
    </source>
</evidence>
<comment type="caution">
    <text evidence="12">The sequence shown here is derived from an EMBL/GenBank/DDBJ whole genome shotgun (WGS) entry which is preliminary data.</text>
</comment>
<keyword evidence="6" id="KW-0406">Ion transport</keyword>
<dbReference type="GO" id="GO:1902600">
    <property type="term" value="P:proton transmembrane transport"/>
    <property type="evidence" value="ECO:0007669"/>
    <property type="project" value="UniProtKB-KW"/>
</dbReference>
<keyword evidence="8" id="KW-0472">Membrane</keyword>
<dbReference type="PROSITE" id="PS51375">
    <property type="entry name" value="PPR"/>
    <property type="match status" value="2"/>
</dbReference>
<dbReference type="PANTHER" id="PTHR24014:SF6">
    <property type="entry name" value="PENTATRICOPEPTIDE REPEAT-CONTAINING PROTEIN 1, MITOCHONDRIAL"/>
    <property type="match status" value="1"/>
</dbReference>
<name>A0A7K9VMS6_ANSSE</name>
<dbReference type="Proteomes" id="UP000567872">
    <property type="component" value="Unassembled WGS sequence"/>
</dbReference>
<evidence type="ECO:0000256" key="4">
    <source>
        <dbReference type="ARBA" id="ARBA00022547"/>
    </source>
</evidence>
<dbReference type="Pfam" id="PF13812">
    <property type="entry name" value="PPR_3"/>
    <property type="match status" value="3"/>
</dbReference>
<dbReference type="GO" id="GO:0031966">
    <property type="term" value="C:mitochondrial membrane"/>
    <property type="evidence" value="ECO:0007669"/>
    <property type="project" value="UniProtKB-SubCell"/>
</dbReference>
<dbReference type="GO" id="GO:0042780">
    <property type="term" value="P:tRNA 3'-end processing"/>
    <property type="evidence" value="ECO:0007669"/>
    <property type="project" value="TreeGrafter"/>
</dbReference>
<reference evidence="12 13" key="1">
    <citation type="submission" date="2019-09" db="EMBL/GenBank/DDBJ databases">
        <title>Bird 10,000 Genomes (B10K) Project - Family phase.</title>
        <authorList>
            <person name="Zhang G."/>
        </authorList>
    </citation>
    <scope>NUCLEOTIDE SEQUENCE [LARGE SCALE GENOMIC DNA]</scope>
    <source>
        <strain evidence="12">B10K-DU-001-57</strain>
        <tissue evidence="12">Muscle</tissue>
    </source>
</reference>
<dbReference type="PANTHER" id="PTHR24014">
    <property type="entry name" value="2-OXOGLUTARATE AND IRON-DEPENDENT OXYGENASE DOMAIN-CONTAINING PROTEIN 2"/>
    <property type="match status" value="1"/>
</dbReference>
<dbReference type="GO" id="GO:0005759">
    <property type="term" value="C:mitochondrial matrix"/>
    <property type="evidence" value="ECO:0007669"/>
    <property type="project" value="TreeGrafter"/>
</dbReference>
<gene>
    <name evidence="12" type="primary">Ptcd1</name>
    <name evidence="12" type="ORF">ANSSEM_R06203</name>
</gene>
<accession>A0A7K9VMS6</accession>
<evidence type="ECO:0000256" key="7">
    <source>
        <dbReference type="ARBA" id="ARBA00023128"/>
    </source>
</evidence>
<evidence type="ECO:0000256" key="3">
    <source>
        <dbReference type="ARBA" id="ARBA00022448"/>
    </source>
</evidence>
<evidence type="ECO:0000256" key="8">
    <source>
        <dbReference type="ARBA" id="ARBA00023136"/>
    </source>
</evidence>
<feature type="non-terminal residue" evidence="12">
    <location>
        <position position="747"/>
    </location>
</feature>
<dbReference type="AlphaFoldDB" id="A0A7K9VMS6"/>
<keyword evidence="7" id="KW-0496">Mitochondrion</keyword>
<feature type="repeat" description="PPR" evidence="10">
    <location>
        <begin position="564"/>
        <end position="598"/>
    </location>
</feature>
<dbReference type="NCBIfam" id="TIGR00756">
    <property type="entry name" value="PPR"/>
    <property type="match status" value="1"/>
</dbReference>
<feature type="region of interest" description="Disordered" evidence="11">
    <location>
        <begin position="726"/>
        <end position="747"/>
    </location>
</feature>
<dbReference type="OrthoDB" id="185373at2759"/>
<proteinExistence type="inferred from homology"/>
<evidence type="ECO:0000256" key="6">
    <source>
        <dbReference type="ARBA" id="ARBA00023065"/>
    </source>
</evidence>
<evidence type="ECO:0000256" key="2">
    <source>
        <dbReference type="ARBA" id="ARBA00005895"/>
    </source>
</evidence>
<comment type="subcellular location">
    <subcellularLocation>
        <location evidence="1">Mitochondrion membrane</location>
    </subcellularLocation>
</comment>
<sequence>LCPAVPLKDTKLLDVKLGQLPTWLAMRDFTPGGVAGALRRATFWFGEFTFLHEFLVQVWPSQISLVNTQQGNLQKIGGACLDFQRFRALGPWRGLAGAAGGEEDNAEDDDDDEGVEFGTLSGKFSSRKYYRKTTPRLQDLRLEEEEGEEEPERRPRPGPRNTAYWYFLKCKGLLREDKLAEALELFEVQMLKEERVQPEESNYTVLIGGCGRVGYVKKAFKLYNDMKKRGLTPTEPTYTALFNACAESPWKDSGLQSALKLREQLKSKNHELNLMTYHALLKVCALCSDLRMCFDVLKEIVHKGHVLTAETFSFLLMSCIKDSESGFRYALQVWKQMAKLGIKANSHTYNLMLRAARDCGIGDPVVASEALLRLTDENSPQLRLAPGKQKVKNRRKKGSEGAPTVQLDVEAMEKQLFQESLMQPEELIRQQNKDANQAETKLVPTGLNSRNVAHSRTGALMRRGQNEIEQEQACLSQKPHFCNLPNLLDSQKPDAAVVSLGTVATPSDRLSLMGGVEGFLNKMKEDNAEPNIKTFTLLAELVEPQSRSESSLLALLDEHKVKVDVTFFNTLIRKKSKQGDLEGAKSLLPALAKRRISPNLQTFCNLAIACHQEKDGLQLLSDLKRSGITPNKYIYSALIGAAVRQLDYSYLTEILRDMRNNEVPPNEVIIRQLEFAAQYPPKFDRYKSKNPYLEKIDGFRGYYYRWLKVMAGEETPHPWEKYRTAKRSVEENKEEAAQGKLGQDAPA</sequence>
<evidence type="ECO:0000256" key="9">
    <source>
        <dbReference type="ARBA" id="ARBA00023310"/>
    </source>
</evidence>
<protein>
    <submittedName>
        <fullName evidence="12">PTCD1 protein</fullName>
    </submittedName>
</protein>
<dbReference type="GO" id="GO:0045259">
    <property type="term" value="C:proton-transporting ATP synthase complex"/>
    <property type="evidence" value="ECO:0007669"/>
    <property type="project" value="UniProtKB-KW"/>
</dbReference>
<dbReference type="InterPro" id="IPR019344">
    <property type="entry name" value="F1F0-ATPsyn_F_prd"/>
</dbReference>
<dbReference type="GO" id="GO:0000049">
    <property type="term" value="F:tRNA binding"/>
    <property type="evidence" value="ECO:0007669"/>
    <property type="project" value="TreeGrafter"/>
</dbReference>
<evidence type="ECO:0000256" key="10">
    <source>
        <dbReference type="PROSITE-ProRule" id="PRU00708"/>
    </source>
</evidence>
<feature type="non-terminal residue" evidence="12">
    <location>
        <position position="1"/>
    </location>
</feature>
<dbReference type="InterPro" id="IPR011990">
    <property type="entry name" value="TPR-like_helical_dom_sf"/>
</dbReference>
<dbReference type="Pfam" id="PF10206">
    <property type="entry name" value="WRW"/>
    <property type="match status" value="1"/>
</dbReference>
<evidence type="ECO:0000256" key="5">
    <source>
        <dbReference type="ARBA" id="ARBA00022781"/>
    </source>
</evidence>